<evidence type="ECO:0000256" key="4">
    <source>
        <dbReference type="ARBA" id="ARBA00022475"/>
    </source>
</evidence>
<keyword evidence="6 8" id="KW-1133">Transmembrane helix</keyword>
<keyword evidence="5 8" id="KW-0812">Transmembrane</keyword>
<keyword evidence="7 8" id="KW-0472">Membrane</keyword>
<dbReference type="Gene3D" id="1.20.1720.10">
    <property type="entry name" value="Multidrug resistance protein D"/>
    <property type="match status" value="1"/>
</dbReference>
<evidence type="ECO:0000256" key="7">
    <source>
        <dbReference type="ARBA" id="ARBA00023136"/>
    </source>
</evidence>
<dbReference type="CDD" id="cd17320">
    <property type="entry name" value="MFS_MdfA_MDR_like"/>
    <property type="match status" value="1"/>
</dbReference>
<evidence type="ECO:0000256" key="2">
    <source>
        <dbReference type="ARBA" id="ARBA00006236"/>
    </source>
</evidence>
<evidence type="ECO:0000256" key="8">
    <source>
        <dbReference type="RuleBase" id="RU365088"/>
    </source>
</evidence>
<feature type="transmembrane region" description="Helical" evidence="8">
    <location>
        <begin position="137"/>
        <end position="161"/>
    </location>
</feature>
<feature type="transmembrane region" description="Helical" evidence="8">
    <location>
        <begin position="207"/>
        <end position="231"/>
    </location>
</feature>
<evidence type="ECO:0000256" key="3">
    <source>
        <dbReference type="ARBA" id="ARBA00022448"/>
    </source>
</evidence>
<organism evidence="10 11">
    <name type="scientific">Derxia gummosa DSM 723</name>
    <dbReference type="NCBI Taxonomy" id="1121388"/>
    <lineage>
        <taxon>Bacteria</taxon>
        <taxon>Pseudomonadati</taxon>
        <taxon>Pseudomonadota</taxon>
        <taxon>Betaproteobacteria</taxon>
        <taxon>Burkholderiales</taxon>
        <taxon>Alcaligenaceae</taxon>
        <taxon>Derxia</taxon>
    </lineage>
</organism>
<dbReference type="PANTHER" id="PTHR23502:SF132">
    <property type="entry name" value="POLYAMINE TRANSPORTER 2-RELATED"/>
    <property type="match status" value="1"/>
</dbReference>
<keyword evidence="8" id="KW-0997">Cell inner membrane</keyword>
<feature type="transmembrane region" description="Helical" evidence="8">
    <location>
        <begin position="167"/>
        <end position="187"/>
    </location>
</feature>
<dbReference type="PANTHER" id="PTHR23502">
    <property type="entry name" value="MAJOR FACILITATOR SUPERFAMILY"/>
    <property type="match status" value="1"/>
</dbReference>
<comment type="similarity">
    <text evidence="2 8">Belongs to the major facilitator superfamily. Bcr/CmlA family.</text>
</comment>
<dbReference type="AlphaFoldDB" id="A0A8B6X967"/>
<keyword evidence="3 8" id="KW-0813">Transport</keyword>
<dbReference type="SUPFAM" id="SSF103473">
    <property type="entry name" value="MFS general substrate transporter"/>
    <property type="match status" value="1"/>
</dbReference>
<dbReference type="OrthoDB" id="9814303at2"/>
<dbReference type="GO" id="GO:1990961">
    <property type="term" value="P:xenobiotic detoxification by transmembrane export across the plasma membrane"/>
    <property type="evidence" value="ECO:0007669"/>
    <property type="project" value="InterPro"/>
</dbReference>
<reference evidence="11" key="1">
    <citation type="journal article" date="2015" name="Annu Rev Biophys">
        <title>Structural Biology of the Major Facilitator Superfamily Transporters.</title>
        <authorList>
            <person name="Yan N."/>
        </authorList>
    </citation>
    <scope>NUCLEOTIDE SEQUENCE</scope>
</reference>
<comment type="subcellular location">
    <subcellularLocation>
        <location evidence="8">Cell inner membrane</location>
        <topology evidence="8">Multi-pass membrane protein</topology>
    </subcellularLocation>
    <subcellularLocation>
        <location evidence="1">Cell membrane</location>
        <topology evidence="1">Multi-pass membrane protein</topology>
    </subcellularLocation>
</comment>
<dbReference type="InterPro" id="IPR036259">
    <property type="entry name" value="MFS_trans_sf"/>
</dbReference>
<feature type="transmembrane region" description="Helical" evidence="8">
    <location>
        <begin position="80"/>
        <end position="98"/>
    </location>
</feature>
<feature type="transmembrane region" description="Helical" evidence="8">
    <location>
        <begin position="282"/>
        <end position="300"/>
    </location>
</feature>
<keyword evidence="4" id="KW-1003">Cell membrane</keyword>
<accession>A0A8B6X967</accession>
<proteinExistence type="inferred from homology"/>
<dbReference type="RefSeq" id="WP_051378993.1">
    <property type="nucleotide sequence ID" value="NZ_KI519499.1"/>
</dbReference>
<evidence type="ECO:0000256" key="5">
    <source>
        <dbReference type="ARBA" id="ARBA00022692"/>
    </source>
</evidence>
<dbReference type="NCBIfam" id="TIGR00710">
    <property type="entry name" value="efflux_Bcr_CflA"/>
    <property type="match status" value="1"/>
</dbReference>
<evidence type="ECO:0000313" key="11">
    <source>
        <dbReference type="RefSeq" id="WP_051378993.1"/>
    </source>
</evidence>
<sequence>MSAALTPKARAKLAMLLGGISAVAPLSTDMYLPALPGIATELGASNAAVQHTLVAFFAGMAAGQLIYGPLSDRYGRRRPLMFGLLLYALASLGCALAGAVDALIVLRALQAAGGAAGMVVARAVVRDRYTGAEAAHFMALMMLTTGLAPILGPIVGGGLLALASWRAMFGLMAAFGLAAAIAVHLGLAETHAENRRAESIGHSLLGLVRVLPHPVLALSAFAVAVEFGSVFSYLSSSPFVFIDHFGLSPQHYSWMFALNSIGFVAGARLNARLVGRHGPMRVMRAAVSVQALAGLALFAGTTLLRQHLLATAIPLFCVIAVVGMVMPNITVIAMAPFGAQAGAASSVLGVTQSLGAVVAGALVGLLPEHPGSMGGAMAGFALLAWIASRGYGAPSAPVAEPGRAGG</sequence>
<name>A0A8B6X967_9BURK</name>
<feature type="transmembrane region" description="Helical" evidence="8">
    <location>
        <begin position="372"/>
        <end position="388"/>
    </location>
</feature>
<comment type="caution">
    <text evidence="8">Lacks conserved residue(s) required for the propagation of feature annotation.</text>
</comment>
<protein>
    <recommendedName>
        <fullName evidence="8">Bcr/CflA family efflux transporter</fullName>
    </recommendedName>
</protein>
<dbReference type="Proteomes" id="UP000675920">
    <property type="component" value="Unplaced"/>
</dbReference>
<evidence type="ECO:0000256" key="6">
    <source>
        <dbReference type="ARBA" id="ARBA00022989"/>
    </source>
</evidence>
<dbReference type="Pfam" id="PF07690">
    <property type="entry name" value="MFS_1"/>
    <property type="match status" value="1"/>
</dbReference>
<evidence type="ECO:0000313" key="10">
    <source>
        <dbReference type="Proteomes" id="UP000675920"/>
    </source>
</evidence>
<feature type="transmembrane region" description="Helical" evidence="8">
    <location>
        <begin position="49"/>
        <end position="68"/>
    </location>
</feature>
<dbReference type="GO" id="GO:0005886">
    <property type="term" value="C:plasma membrane"/>
    <property type="evidence" value="ECO:0007669"/>
    <property type="project" value="UniProtKB-SubCell"/>
</dbReference>
<evidence type="ECO:0000259" key="9">
    <source>
        <dbReference type="PROSITE" id="PS50850"/>
    </source>
</evidence>
<evidence type="ECO:0000256" key="1">
    <source>
        <dbReference type="ARBA" id="ARBA00004651"/>
    </source>
</evidence>
<reference evidence="11" key="3">
    <citation type="submission" date="2025-08" db="UniProtKB">
        <authorList>
            <consortium name="RefSeq"/>
        </authorList>
    </citation>
    <scope>IDENTIFICATION</scope>
</reference>
<feature type="transmembrane region" description="Helical" evidence="8">
    <location>
        <begin position="312"/>
        <end position="335"/>
    </location>
</feature>
<feature type="transmembrane region" description="Helical" evidence="8">
    <location>
        <begin position="104"/>
        <end position="125"/>
    </location>
</feature>
<dbReference type="InterPro" id="IPR004812">
    <property type="entry name" value="Efflux_drug-R_Bcr/CmlA"/>
</dbReference>
<dbReference type="PROSITE" id="PS50850">
    <property type="entry name" value="MFS"/>
    <property type="match status" value="1"/>
</dbReference>
<feature type="transmembrane region" description="Helical" evidence="8">
    <location>
        <begin position="251"/>
        <end position="270"/>
    </location>
</feature>
<feature type="transmembrane region" description="Helical" evidence="8">
    <location>
        <begin position="347"/>
        <end position="366"/>
    </location>
</feature>
<reference evidence="11" key="2">
    <citation type="journal article" date="2016" name="Nat. Rev. Mol. Cell Biol.">
        <title>Understanding transport by the major facilitator superfamily (MFS): structures pave the way.</title>
        <authorList>
            <person name="Quistgaard E.M."/>
            <person name="Low C."/>
            <person name="Guettou F."/>
            <person name="Nordlund P."/>
        </authorList>
    </citation>
    <scope>NUCLEOTIDE SEQUENCE</scope>
</reference>
<dbReference type="GO" id="GO:0042910">
    <property type="term" value="F:xenobiotic transmembrane transporter activity"/>
    <property type="evidence" value="ECO:0007669"/>
    <property type="project" value="InterPro"/>
</dbReference>
<dbReference type="InterPro" id="IPR011701">
    <property type="entry name" value="MFS"/>
</dbReference>
<dbReference type="FunFam" id="1.20.1720.10:FF:000005">
    <property type="entry name" value="Bcr/CflA family efflux transporter"/>
    <property type="match status" value="1"/>
</dbReference>
<dbReference type="InterPro" id="IPR020846">
    <property type="entry name" value="MFS_dom"/>
</dbReference>
<feature type="domain" description="Major facilitator superfamily (MFS) profile" evidence="9">
    <location>
        <begin position="13"/>
        <end position="406"/>
    </location>
</feature>
<keyword evidence="10" id="KW-1185">Reference proteome</keyword>